<comment type="caution">
    <text evidence="3">The sequence shown here is derived from an EMBL/GenBank/DDBJ whole genome shotgun (WGS) entry which is preliminary data.</text>
</comment>
<evidence type="ECO:0000256" key="1">
    <source>
        <dbReference type="ARBA" id="ARBA00023125"/>
    </source>
</evidence>
<evidence type="ECO:0000313" key="3">
    <source>
        <dbReference type="EMBL" id="RMX40404.1"/>
    </source>
</evidence>
<protein>
    <recommendedName>
        <fullName evidence="2">HTH CENPB-type domain-containing protein</fullName>
    </recommendedName>
</protein>
<proteinExistence type="predicted"/>
<dbReference type="PANTHER" id="PTHR19303:SF73">
    <property type="entry name" value="PROTEIN PDC2"/>
    <property type="match status" value="1"/>
</dbReference>
<dbReference type="Pfam" id="PF03221">
    <property type="entry name" value="HTH_Tnp_Tc5"/>
    <property type="match status" value="1"/>
</dbReference>
<dbReference type="InterPro" id="IPR006600">
    <property type="entry name" value="HTH_CenpB_DNA-bd_dom"/>
</dbReference>
<organism evidence="3 4">
    <name type="scientific">Pocillopora damicornis</name>
    <name type="common">Cauliflower coral</name>
    <name type="synonym">Millepora damicornis</name>
    <dbReference type="NCBI Taxonomy" id="46731"/>
    <lineage>
        <taxon>Eukaryota</taxon>
        <taxon>Metazoa</taxon>
        <taxon>Cnidaria</taxon>
        <taxon>Anthozoa</taxon>
        <taxon>Hexacorallia</taxon>
        <taxon>Scleractinia</taxon>
        <taxon>Astrocoeniina</taxon>
        <taxon>Pocilloporidae</taxon>
        <taxon>Pocillopora</taxon>
    </lineage>
</organism>
<keyword evidence="1" id="KW-0238">DNA-binding</keyword>
<dbReference type="AlphaFoldDB" id="A0A3M6TGR4"/>
<evidence type="ECO:0000259" key="2">
    <source>
        <dbReference type="PROSITE" id="PS51253"/>
    </source>
</evidence>
<dbReference type="OrthoDB" id="5961875at2759"/>
<gene>
    <name evidence="3" type="ORF">pdam_00025546</name>
</gene>
<reference evidence="3 4" key="1">
    <citation type="journal article" date="2018" name="Sci. Rep.">
        <title>Comparative analysis of the Pocillopora damicornis genome highlights role of immune system in coral evolution.</title>
        <authorList>
            <person name="Cunning R."/>
            <person name="Bay R.A."/>
            <person name="Gillette P."/>
            <person name="Baker A.C."/>
            <person name="Traylor-Knowles N."/>
        </authorList>
    </citation>
    <scope>NUCLEOTIDE SEQUENCE [LARGE SCALE GENOMIC DNA]</scope>
    <source>
        <strain evidence="3">RSMAS</strain>
        <tissue evidence="3">Whole animal</tissue>
    </source>
</reference>
<dbReference type="EMBL" id="RCHS01003636">
    <property type="protein sequence ID" value="RMX40404.1"/>
    <property type="molecule type" value="Genomic_DNA"/>
</dbReference>
<dbReference type="GO" id="GO:0003677">
    <property type="term" value="F:DNA binding"/>
    <property type="evidence" value="ECO:0007669"/>
    <property type="project" value="UniProtKB-KW"/>
</dbReference>
<dbReference type="GO" id="GO:0005634">
    <property type="term" value="C:nucleus"/>
    <property type="evidence" value="ECO:0007669"/>
    <property type="project" value="TreeGrafter"/>
</dbReference>
<feature type="domain" description="HTH CENPB-type" evidence="2">
    <location>
        <begin position="6"/>
        <end position="74"/>
    </location>
</feature>
<dbReference type="SMART" id="SM00674">
    <property type="entry name" value="CENPB"/>
    <property type="match status" value="1"/>
</dbReference>
<evidence type="ECO:0000313" key="4">
    <source>
        <dbReference type="Proteomes" id="UP000275408"/>
    </source>
</evidence>
<dbReference type="InterPro" id="IPR009057">
    <property type="entry name" value="Homeodomain-like_sf"/>
</dbReference>
<dbReference type="Gene3D" id="1.10.10.60">
    <property type="entry name" value="Homeodomain-like"/>
    <property type="match status" value="1"/>
</dbReference>
<accession>A0A3M6TGR4</accession>
<sequence length="86" mass="9865">MTARRASMGRCRPKDPEVNQQLVDSFSNQRSKGLAVNSSMIRLKAKEISSDPDFKASPGWYTKWKRRHAISMRSKTTLAPPTWKTR</sequence>
<dbReference type="PANTHER" id="PTHR19303">
    <property type="entry name" value="TRANSPOSON"/>
    <property type="match status" value="1"/>
</dbReference>
<dbReference type="InterPro" id="IPR050863">
    <property type="entry name" value="CenT-Element_Derived"/>
</dbReference>
<name>A0A3M6TGR4_POCDA</name>
<dbReference type="SUPFAM" id="SSF46689">
    <property type="entry name" value="Homeodomain-like"/>
    <property type="match status" value="1"/>
</dbReference>
<keyword evidence="4" id="KW-1185">Reference proteome</keyword>
<dbReference type="PROSITE" id="PS51253">
    <property type="entry name" value="HTH_CENPB"/>
    <property type="match status" value="1"/>
</dbReference>
<dbReference type="Proteomes" id="UP000275408">
    <property type="component" value="Unassembled WGS sequence"/>
</dbReference>